<dbReference type="NCBIfam" id="TIGR03356">
    <property type="entry name" value="BGL"/>
    <property type="match status" value="1"/>
</dbReference>
<keyword evidence="5" id="KW-0136">Cellulose degradation</keyword>
<feature type="binding site" evidence="10">
    <location>
        <position position="30"/>
    </location>
    <ligand>
        <name>substrate</name>
    </ligand>
</feature>
<name>A0A2W4QQS6_9GAMM</name>
<dbReference type="PROSITE" id="PS00653">
    <property type="entry name" value="GLYCOSYL_HYDROL_F1_2"/>
    <property type="match status" value="1"/>
</dbReference>
<evidence type="ECO:0000313" key="13">
    <source>
        <dbReference type="Proteomes" id="UP000249396"/>
    </source>
</evidence>
<dbReference type="PRINTS" id="PR00131">
    <property type="entry name" value="GLHYDRLASE1"/>
</dbReference>
<dbReference type="EC" id="3.2.1.21" evidence="3 11"/>
<accession>A0A2W4QQS6</accession>
<organism evidence="12 13">
    <name type="scientific">Candidatus Methylumidiphilus alinenensis</name>
    <dbReference type="NCBI Taxonomy" id="2202197"/>
    <lineage>
        <taxon>Bacteria</taxon>
        <taxon>Pseudomonadati</taxon>
        <taxon>Pseudomonadota</taxon>
        <taxon>Gammaproteobacteria</taxon>
        <taxon>Methylococcales</taxon>
        <taxon>Candidatus Methylumidiphilus</taxon>
    </lineage>
</organism>
<dbReference type="GO" id="GO:0008422">
    <property type="term" value="F:beta-glucosidase activity"/>
    <property type="evidence" value="ECO:0007669"/>
    <property type="project" value="UniProtKB-EC"/>
</dbReference>
<comment type="caution">
    <text evidence="12">The sequence shown here is derived from an EMBL/GenBank/DDBJ whole genome shotgun (WGS) entry which is preliminary data.</text>
</comment>
<sequence>MGNSPSVTLSAPKLALPTGFVWGTSTSSYQIEGAASEDGRGPSIWDTHCKLRGRVSNDDTGDVACDHYHRYRQDIQIMSDLGIQAYRFSLSWSRLMPRGRGSVNQKGLDFYDKLIDGLLQADIEPWICLFHWDFPQLLQDLGGWSNRDSVGWFADYAMLAARRYGDRVKHWATFNEQSVSTLFGYLWGISPPGATDRAGYFRVVHHENLAHGAAIEALRSTVHKAFLGVIHNRQAVYPERFDPAHQSAVEPMDAHWNKIFPDPQILGYYPETLAQDIEPFMRAGDLASICRPLDWFGLNHYSPIWARVEPNSTLGFQMGDFPKDMAHTEINWSIYPEAFKHELLELTRRYQLPVYVTENGCGSNQEKPDESGFVQDDHRINYISLYMQKMAEACQEGADVRGYFVWSLLDNFEWGAGYESRFGIVRVDFDTQKRTPKASAKWYADLMRINQ</sequence>
<dbReference type="PANTHER" id="PTHR10353">
    <property type="entry name" value="GLYCOSYL HYDROLASE"/>
    <property type="match status" value="1"/>
</dbReference>
<evidence type="ECO:0000256" key="3">
    <source>
        <dbReference type="ARBA" id="ARBA00012744"/>
    </source>
</evidence>
<evidence type="ECO:0000256" key="9">
    <source>
        <dbReference type="PIRSR" id="PIRSR617736-1"/>
    </source>
</evidence>
<dbReference type="GO" id="GO:0005829">
    <property type="term" value="C:cytosol"/>
    <property type="evidence" value="ECO:0007669"/>
    <property type="project" value="TreeGrafter"/>
</dbReference>
<dbReference type="AlphaFoldDB" id="A0A2W4QQS6"/>
<evidence type="ECO:0000256" key="10">
    <source>
        <dbReference type="PIRSR" id="PIRSR617736-2"/>
    </source>
</evidence>
<comment type="catalytic activity">
    <reaction evidence="1 11">
        <text>Hydrolysis of terminal, non-reducing beta-D-glucosyl residues with release of beta-D-glucose.</text>
        <dbReference type="EC" id="3.2.1.21"/>
    </reaction>
</comment>
<feature type="binding site" evidence="10">
    <location>
        <position position="131"/>
    </location>
    <ligand>
        <name>substrate</name>
    </ligand>
</feature>
<evidence type="ECO:0000256" key="11">
    <source>
        <dbReference type="RuleBase" id="RU361175"/>
    </source>
</evidence>
<dbReference type="InterPro" id="IPR017736">
    <property type="entry name" value="Glyco_hydro_1_beta-glucosidase"/>
</dbReference>
<evidence type="ECO:0000256" key="8">
    <source>
        <dbReference type="ARBA" id="ARBA00023326"/>
    </source>
</evidence>
<evidence type="ECO:0000256" key="5">
    <source>
        <dbReference type="ARBA" id="ARBA00023001"/>
    </source>
</evidence>
<feature type="active site" description="Nucleophile" evidence="9">
    <location>
        <position position="358"/>
    </location>
</feature>
<proteinExistence type="inferred from homology"/>
<dbReference type="InterPro" id="IPR033132">
    <property type="entry name" value="GH_1_N_CS"/>
</dbReference>
<dbReference type="Gene3D" id="3.20.20.80">
    <property type="entry name" value="Glycosidases"/>
    <property type="match status" value="1"/>
</dbReference>
<dbReference type="EMBL" id="QJPH01000424">
    <property type="protein sequence ID" value="PZN74525.1"/>
    <property type="molecule type" value="Genomic_DNA"/>
</dbReference>
<dbReference type="GO" id="GO:0030245">
    <property type="term" value="P:cellulose catabolic process"/>
    <property type="evidence" value="ECO:0007669"/>
    <property type="project" value="UniProtKB-KW"/>
</dbReference>
<evidence type="ECO:0000313" key="12">
    <source>
        <dbReference type="EMBL" id="PZN74525.1"/>
    </source>
</evidence>
<evidence type="ECO:0000256" key="6">
    <source>
        <dbReference type="ARBA" id="ARBA00023277"/>
    </source>
</evidence>
<gene>
    <name evidence="12" type="ORF">DM484_21005</name>
</gene>
<comment type="similarity">
    <text evidence="2 11">Belongs to the glycosyl hydrolase 1 family.</text>
</comment>
<reference evidence="12 13" key="1">
    <citation type="journal article" date="2018" name="Aquat. Microb. Ecol.">
        <title>Gammaproteobacterial methanotrophs dominate.</title>
        <authorList>
            <person name="Rissanen A.J."/>
            <person name="Saarenheimo J."/>
            <person name="Tiirola M."/>
            <person name="Peura S."/>
            <person name="Aalto S.L."/>
            <person name="Karvinen A."/>
            <person name="Nykanen H."/>
        </authorList>
    </citation>
    <scope>NUCLEOTIDE SEQUENCE [LARGE SCALE GENOMIC DNA]</scope>
    <source>
        <strain evidence="12">AMbin10</strain>
    </source>
</reference>
<keyword evidence="7 11" id="KW-0326">Glycosidase</keyword>
<dbReference type="SUPFAM" id="SSF51445">
    <property type="entry name" value="(Trans)glycosidases"/>
    <property type="match status" value="1"/>
</dbReference>
<dbReference type="Pfam" id="PF00232">
    <property type="entry name" value="Glyco_hydro_1"/>
    <property type="match status" value="1"/>
</dbReference>
<keyword evidence="6" id="KW-0119">Carbohydrate metabolism</keyword>
<dbReference type="InterPro" id="IPR001360">
    <property type="entry name" value="Glyco_hydro_1"/>
</dbReference>
<dbReference type="FunFam" id="3.20.20.80:FF:000004">
    <property type="entry name" value="Beta-glucosidase 6-phospho-beta-glucosidase"/>
    <property type="match status" value="1"/>
</dbReference>
<keyword evidence="8" id="KW-0624">Polysaccharide degradation</keyword>
<feature type="binding site" evidence="10">
    <location>
        <position position="301"/>
    </location>
    <ligand>
        <name>substrate</name>
    </ligand>
</feature>
<feature type="active site" description="Proton donor" evidence="9">
    <location>
        <position position="176"/>
    </location>
</feature>
<keyword evidence="4 11" id="KW-0378">Hydrolase</keyword>
<evidence type="ECO:0000256" key="2">
    <source>
        <dbReference type="ARBA" id="ARBA00010838"/>
    </source>
</evidence>
<dbReference type="PANTHER" id="PTHR10353:SF36">
    <property type="entry name" value="LP05116P"/>
    <property type="match status" value="1"/>
</dbReference>
<feature type="binding site" evidence="10">
    <location>
        <position position="175"/>
    </location>
    <ligand>
        <name>substrate</name>
    </ligand>
</feature>
<dbReference type="Proteomes" id="UP000249396">
    <property type="component" value="Unassembled WGS sequence"/>
</dbReference>
<feature type="binding site" evidence="10">
    <location>
        <position position="406"/>
    </location>
    <ligand>
        <name>substrate</name>
    </ligand>
</feature>
<dbReference type="InterPro" id="IPR017853">
    <property type="entry name" value="GH"/>
</dbReference>
<evidence type="ECO:0000256" key="7">
    <source>
        <dbReference type="ARBA" id="ARBA00023295"/>
    </source>
</evidence>
<evidence type="ECO:0000256" key="4">
    <source>
        <dbReference type="ARBA" id="ARBA00022801"/>
    </source>
</evidence>
<feature type="binding site" evidence="10">
    <location>
        <begin position="413"/>
        <end position="414"/>
    </location>
    <ligand>
        <name>substrate</name>
    </ligand>
</feature>
<evidence type="ECO:0000256" key="1">
    <source>
        <dbReference type="ARBA" id="ARBA00000448"/>
    </source>
</evidence>
<protein>
    <recommendedName>
        <fullName evidence="3 11">Beta-glucosidase</fullName>
        <ecNumber evidence="3 11">3.2.1.21</ecNumber>
    </recommendedName>
</protein>